<comment type="caution">
    <text evidence="1">The sequence shown here is derived from an EMBL/GenBank/DDBJ whole genome shotgun (WGS) entry which is preliminary data.</text>
</comment>
<reference evidence="1 2" key="1">
    <citation type="journal article" date="2023" name="J. Hered.">
        <title>Chromosome-level genome of the wood stork (Mycteria americana) provides insight into avian chromosome evolution.</title>
        <authorList>
            <person name="Flamio R. Jr."/>
            <person name="Ramstad K.M."/>
        </authorList>
    </citation>
    <scope>NUCLEOTIDE SEQUENCE [LARGE SCALE GENOMIC DNA]</scope>
    <source>
        <strain evidence="1">JAX WOST 10</strain>
    </source>
</reference>
<organism evidence="1 2">
    <name type="scientific">Mycteria americana</name>
    <name type="common">Wood stork</name>
    <dbReference type="NCBI Taxonomy" id="33587"/>
    <lineage>
        <taxon>Eukaryota</taxon>
        <taxon>Metazoa</taxon>
        <taxon>Chordata</taxon>
        <taxon>Craniata</taxon>
        <taxon>Vertebrata</taxon>
        <taxon>Euteleostomi</taxon>
        <taxon>Archelosauria</taxon>
        <taxon>Archosauria</taxon>
        <taxon>Dinosauria</taxon>
        <taxon>Saurischia</taxon>
        <taxon>Theropoda</taxon>
        <taxon>Coelurosauria</taxon>
        <taxon>Aves</taxon>
        <taxon>Neognathae</taxon>
        <taxon>Neoaves</taxon>
        <taxon>Aequornithes</taxon>
        <taxon>Ciconiiformes</taxon>
        <taxon>Ciconiidae</taxon>
        <taxon>Mycteria</taxon>
    </lineage>
</organism>
<protein>
    <submittedName>
        <fullName evidence="1">Uncharacterized protein</fullName>
    </submittedName>
</protein>
<proteinExistence type="predicted"/>
<dbReference type="AlphaFoldDB" id="A0AAN7N2T9"/>
<gene>
    <name evidence="1" type="ORF">QYF61_022296</name>
</gene>
<keyword evidence="2" id="KW-1185">Reference proteome</keyword>
<dbReference type="Proteomes" id="UP001333110">
    <property type="component" value="Unassembled WGS sequence"/>
</dbReference>
<sequence>MKLRQGEFRWDIRKKFFTESMVSPSNRLPREAITTPSLSEFKECLDNALKQCKEVGDKHDHPNSDCQFPNKGMLKISELLSHKATLSPHTCEEERNPPQEGRDTVQTCRDGLQKAKAHMELILAGDMKDNKKGFYRYIISKRMTRENVGLLRKGNWDLVLKDMEKAEALIAAFALVFTGLSEVTFKQTGHAQVHGSVGMHPRVLRELADVVARPLLIILERSWWFVGGS</sequence>
<evidence type="ECO:0000313" key="1">
    <source>
        <dbReference type="EMBL" id="KAK4816744.1"/>
    </source>
</evidence>
<dbReference type="PANTHER" id="PTHR33395:SF22">
    <property type="entry name" value="REVERSE TRANSCRIPTASE DOMAIN-CONTAINING PROTEIN"/>
    <property type="match status" value="1"/>
</dbReference>
<name>A0AAN7N2T9_MYCAM</name>
<dbReference type="PANTHER" id="PTHR33395">
    <property type="entry name" value="TRANSCRIPTASE, PUTATIVE-RELATED-RELATED"/>
    <property type="match status" value="1"/>
</dbReference>
<dbReference type="EMBL" id="JAUNZN010000009">
    <property type="protein sequence ID" value="KAK4816744.1"/>
    <property type="molecule type" value="Genomic_DNA"/>
</dbReference>
<evidence type="ECO:0000313" key="2">
    <source>
        <dbReference type="Proteomes" id="UP001333110"/>
    </source>
</evidence>
<accession>A0AAN7N2T9</accession>